<dbReference type="GO" id="GO:0005737">
    <property type="term" value="C:cytoplasm"/>
    <property type="evidence" value="ECO:0007669"/>
    <property type="project" value="TreeGrafter"/>
</dbReference>
<dbReference type="GO" id="GO:0009116">
    <property type="term" value="P:nucleoside metabolic process"/>
    <property type="evidence" value="ECO:0007669"/>
    <property type="project" value="InterPro"/>
</dbReference>
<dbReference type="InterPro" id="IPR027417">
    <property type="entry name" value="P-loop_NTPase"/>
</dbReference>
<dbReference type="PROSITE" id="PS50088">
    <property type="entry name" value="ANK_REPEAT"/>
    <property type="match status" value="10"/>
</dbReference>
<dbReference type="EMBL" id="CP075866">
    <property type="protein sequence ID" value="QYS98058.1"/>
    <property type="molecule type" value="Genomic_DNA"/>
</dbReference>
<dbReference type="PANTHER" id="PTHR24189">
    <property type="entry name" value="MYOTROPHIN"/>
    <property type="match status" value="1"/>
</dbReference>
<dbReference type="Gene3D" id="3.40.50.1580">
    <property type="entry name" value="Nucleoside phosphorylase domain"/>
    <property type="match status" value="1"/>
</dbReference>
<dbReference type="SUPFAM" id="SSF48403">
    <property type="entry name" value="Ankyrin repeat"/>
    <property type="match status" value="2"/>
</dbReference>
<dbReference type="InterPro" id="IPR002110">
    <property type="entry name" value="Ankyrin_rpt"/>
</dbReference>
<dbReference type="GO" id="GO:0005634">
    <property type="term" value="C:nucleus"/>
    <property type="evidence" value="ECO:0007669"/>
    <property type="project" value="TreeGrafter"/>
</dbReference>
<name>A0A8G0PIR5_9HYPO</name>
<dbReference type="SUPFAM" id="SSF52540">
    <property type="entry name" value="P-loop containing nucleoside triphosphate hydrolases"/>
    <property type="match status" value="1"/>
</dbReference>
<dbReference type="PROSITE" id="PS50297">
    <property type="entry name" value="ANK_REP_REGION"/>
    <property type="match status" value="10"/>
</dbReference>
<dbReference type="Pfam" id="PF22939">
    <property type="entry name" value="WHD_GPIID"/>
    <property type="match status" value="1"/>
</dbReference>
<dbReference type="InterPro" id="IPR050745">
    <property type="entry name" value="Multifunctional_regulatory"/>
</dbReference>
<dbReference type="GO" id="GO:0003824">
    <property type="term" value="F:catalytic activity"/>
    <property type="evidence" value="ECO:0007669"/>
    <property type="project" value="InterPro"/>
</dbReference>
<organism evidence="6 7">
    <name type="scientific">Trichoderma simmonsii</name>
    <dbReference type="NCBI Taxonomy" id="1491479"/>
    <lineage>
        <taxon>Eukaryota</taxon>
        <taxon>Fungi</taxon>
        <taxon>Dikarya</taxon>
        <taxon>Ascomycota</taxon>
        <taxon>Pezizomycotina</taxon>
        <taxon>Sordariomycetes</taxon>
        <taxon>Hypocreomycetidae</taxon>
        <taxon>Hypocreales</taxon>
        <taxon>Hypocreaceae</taxon>
        <taxon>Trichoderma</taxon>
    </lineage>
</organism>
<evidence type="ECO:0000313" key="6">
    <source>
        <dbReference type="EMBL" id="QYS98058.1"/>
    </source>
</evidence>
<feature type="domain" description="Nephrocystin 3-like N-terminal" evidence="5">
    <location>
        <begin position="393"/>
        <end position="557"/>
    </location>
</feature>
<dbReference type="PANTHER" id="PTHR24189:SF50">
    <property type="entry name" value="ANKYRIN REPEAT AND SOCS BOX PROTEIN 2"/>
    <property type="match status" value="1"/>
</dbReference>
<evidence type="ECO:0000259" key="5">
    <source>
        <dbReference type="Pfam" id="PF24883"/>
    </source>
</evidence>
<gene>
    <name evidence="6" type="ORF">H0G86_005257</name>
</gene>
<evidence type="ECO:0000256" key="3">
    <source>
        <dbReference type="PROSITE-ProRule" id="PRU00023"/>
    </source>
</evidence>
<keyword evidence="1" id="KW-0677">Repeat</keyword>
<dbReference type="SUPFAM" id="SSF53167">
    <property type="entry name" value="Purine and uridine phosphorylases"/>
    <property type="match status" value="1"/>
</dbReference>
<dbReference type="PRINTS" id="PR01415">
    <property type="entry name" value="ANKYRIN"/>
</dbReference>
<dbReference type="Pfam" id="PF13637">
    <property type="entry name" value="Ank_4"/>
    <property type="match status" value="1"/>
</dbReference>
<feature type="repeat" description="ANK" evidence="3">
    <location>
        <begin position="929"/>
        <end position="961"/>
    </location>
</feature>
<keyword evidence="2 3" id="KW-0040">ANK repeat</keyword>
<dbReference type="InterPro" id="IPR035994">
    <property type="entry name" value="Nucleoside_phosphorylase_sf"/>
</dbReference>
<proteinExistence type="predicted"/>
<evidence type="ECO:0000259" key="4">
    <source>
        <dbReference type="Pfam" id="PF22939"/>
    </source>
</evidence>
<feature type="repeat" description="ANK" evidence="3">
    <location>
        <begin position="895"/>
        <end position="927"/>
    </location>
</feature>
<dbReference type="InterPro" id="IPR054471">
    <property type="entry name" value="GPIID_WHD"/>
</dbReference>
<feature type="domain" description="GPI inositol-deacylase winged helix" evidence="4">
    <location>
        <begin position="678"/>
        <end position="758"/>
    </location>
</feature>
<feature type="repeat" description="ANK" evidence="3">
    <location>
        <begin position="861"/>
        <end position="883"/>
    </location>
</feature>
<accession>A0A8G0PIR5</accession>
<dbReference type="Proteomes" id="UP000826661">
    <property type="component" value="Chromosome III"/>
</dbReference>
<feature type="repeat" description="ANK" evidence="3">
    <location>
        <begin position="962"/>
        <end position="994"/>
    </location>
</feature>
<evidence type="ECO:0000313" key="7">
    <source>
        <dbReference type="Proteomes" id="UP000826661"/>
    </source>
</evidence>
<dbReference type="SMART" id="SM00248">
    <property type="entry name" value="ANK"/>
    <property type="match status" value="12"/>
</dbReference>
<dbReference type="Pfam" id="PF12796">
    <property type="entry name" value="Ank_2"/>
    <property type="match status" value="4"/>
</dbReference>
<protein>
    <submittedName>
        <fullName evidence="6">ANK_REP_REGION domain-containing protein</fullName>
    </submittedName>
</protein>
<sequence>MPSKFFSHKDYSVGWICALPKERAAAHAMLDSEHEPLSQPDHDHNTYTLGSIGGHNIVIACLPSGEIGNNAAANIVTQMINTFPSIKFGLMVGIGGGIPARVRLGDIVVSRPSGSFPGVVQWDLGKSEKLGFKRTGALDRPPRILLTALAKLEASHDMHDSQIPNYLRDMAKNYPKLVGKYTWSPRLKDPMLEPDISEANASLWGSVFVMIFQILLALYRLLSGLQKPVEKIMPSMSDEKSIYGEPRDIGIHYGLIASGNQVVKDRTIRDRINQSLGGEVLCIEMEAAGLMNNFPCIIIRGICDYADEKKNKDWQEYAAALAAGFTKELLQHVRSADVDSERPVKDILQKVEEGVLHIEQLMDKSEVKKIAEWLTTANYGQQHDKHSETHKNGTSLWILETDEFQNWLNNSKQSLLCQGMPGAGKTIITSVVVDHLTKKVKRDSEIGMAYIYCTFKQPKSEQTTKSLLSSVLKQLASDREPFPATTRSLYEQHEAKQTHASQEELIADLTAVIELYSSVFIIIDALDECDLNTMHSFISELFMLQKHCNINIFATSRFIPEITEWFTQVGNSFLEIRAHASDIATYLDIEMKESSTSLIKSNKSLQEDIKREICEAADGMFLLAQLYLQLLQDKINVKEIRRELQAFGADAQGRSDDEKTKVLTHAYDKAIERINEQSLHMKSLAMKVLLWVIFAKRALTTSELRHALATERGMTTLDDEDLSDLRDIGRVCVGLVTVDEKSGITQLVHYTAQEYFENTQSRWFPEADSVLLGACITYLSFKDFESGFCPRDDEFEQRKAKFPLCSYAASYWGDHASENEKPGDEILEFVMHPAKVDSSVQAQLAVKHYSSHEGYSQEVPRGVTALHLAAQFGLTELTRVLLEQYKCNPNSCDSNGQTPLLWATRNGHEDVIKLMIEANADLEVRDKEEGATPLIWAARKGYKNVINLLLERGGEINAKDNDGRTPLSLAALHKHGSIMQLLLNKGGTVDADDKKGSVKLLANTQLERQAALKMLNEHYFNSTSAEEAAINEVMILHATENRSQVATQKLLKNDGNLDEMDEHGRTRLSRAAESGDKEIVQMLLATGQVNINGRDGEHKETPLILAAKNGHKAIVNLLLDAGADVNAKEQKLGETALTLAIESEHETIVQALLDGGADVHQRDFSGHTPLFTTTWQNGGTMMKLLLDRGVDVNARNEDEQTPIFIACAYGSVELVKLLIDAGADIDGVDIKGRTPLFFAAALHQRDIISLLLERGSDINARGEQGRTAIYAAIGSGDKDVVNLLLSTNTVDIYHKDENGMTPIDWAKDRGNRDIVHLLHHHIGASQVE</sequence>
<feature type="repeat" description="ANK" evidence="3">
    <location>
        <begin position="1098"/>
        <end position="1130"/>
    </location>
</feature>
<dbReference type="Gene3D" id="3.40.50.300">
    <property type="entry name" value="P-loop containing nucleotide triphosphate hydrolases"/>
    <property type="match status" value="1"/>
</dbReference>
<dbReference type="InterPro" id="IPR056884">
    <property type="entry name" value="NPHP3-like_N"/>
</dbReference>
<feature type="repeat" description="ANK" evidence="3">
    <location>
        <begin position="1063"/>
        <end position="1087"/>
    </location>
</feature>
<feature type="repeat" description="ANK" evidence="3">
    <location>
        <begin position="1132"/>
        <end position="1164"/>
    </location>
</feature>
<evidence type="ECO:0000256" key="1">
    <source>
        <dbReference type="ARBA" id="ARBA00022737"/>
    </source>
</evidence>
<feature type="repeat" description="ANK" evidence="3">
    <location>
        <begin position="1198"/>
        <end position="1230"/>
    </location>
</feature>
<reference evidence="6 7" key="1">
    <citation type="journal article" date="2021" name="BMC Genomics">
        <title>Telomere-to-telomere genome assembly of asparaginase-producing Trichoderma simmonsii.</title>
        <authorList>
            <person name="Chung D."/>
            <person name="Kwon Y.M."/>
            <person name="Yang Y."/>
        </authorList>
    </citation>
    <scope>NUCLEOTIDE SEQUENCE [LARGE SCALE GENOMIC DNA]</scope>
    <source>
        <strain evidence="6 7">GH-Sj1</strain>
    </source>
</reference>
<evidence type="ECO:0000256" key="2">
    <source>
        <dbReference type="ARBA" id="ARBA00023043"/>
    </source>
</evidence>
<dbReference type="Pfam" id="PF24883">
    <property type="entry name" value="NPHP3_N"/>
    <property type="match status" value="1"/>
</dbReference>
<keyword evidence="7" id="KW-1185">Reference proteome</keyword>
<dbReference type="InterPro" id="IPR036770">
    <property type="entry name" value="Ankyrin_rpt-contain_sf"/>
</dbReference>
<feature type="repeat" description="ANK" evidence="3">
    <location>
        <begin position="1165"/>
        <end position="1197"/>
    </location>
</feature>
<dbReference type="Pfam" id="PF00023">
    <property type="entry name" value="Ank"/>
    <property type="match status" value="1"/>
</dbReference>
<dbReference type="Gene3D" id="1.25.40.20">
    <property type="entry name" value="Ankyrin repeat-containing domain"/>
    <property type="match status" value="5"/>
</dbReference>
<feature type="repeat" description="ANK" evidence="3">
    <location>
        <begin position="1231"/>
        <end position="1263"/>
    </location>
</feature>